<dbReference type="InterPro" id="IPR009045">
    <property type="entry name" value="Zn_M74/Hedgehog-like"/>
</dbReference>
<feature type="domain" description="Peptidase M15C" evidence="2">
    <location>
        <begin position="184"/>
        <end position="251"/>
    </location>
</feature>
<gene>
    <name evidence="3" type="ORF">RMQ68_02405</name>
</gene>
<dbReference type="InterPro" id="IPR039561">
    <property type="entry name" value="Peptidase_M15C"/>
</dbReference>
<dbReference type="Pfam" id="PF13539">
    <property type="entry name" value="Peptidase_M15_4"/>
    <property type="match status" value="1"/>
</dbReference>
<keyword evidence="1" id="KW-0732">Signal</keyword>
<dbReference type="AlphaFoldDB" id="A0AA96DS11"/>
<dbReference type="EMBL" id="CP134854">
    <property type="protein sequence ID" value="WNL30263.1"/>
    <property type="molecule type" value="Genomic_DNA"/>
</dbReference>
<feature type="chain" id="PRO_5041681353" evidence="1">
    <location>
        <begin position="18"/>
        <end position="258"/>
    </location>
</feature>
<evidence type="ECO:0000256" key="1">
    <source>
        <dbReference type="SAM" id="SignalP"/>
    </source>
</evidence>
<feature type="signal peptide" evidence="1">
    <location>
        <begin position="1"/>
        <end position="17"/>
    </location>
</feature>
<dbReference type="GO" id="GO:0008233">
    <property type="term" value="F:peptidase activity"/>
    <property type="evidence" value="ECO:0007669"/>
    <property type="project" value="InterPro"/>
</dbReference>
<dbReference type="SUPFAM" id="SSF55166">
    <property type="entry name" value="Hedgehog/DD-peptidase"/>
    <property type="match status" value="1"/>
</dbReference>
<organism evidence="3">
    <name type="scientific">Arcobacter sp. AZ-2023</name>
    <dbReference type="NCBI Taxonomy" id="3074453"/>
    <lineage>
        <taxon>Bacteria</taxon>
        <taxon>Pseudomonadati</taxon>
        <taxon>Campylobacterota</taxon>
        <taxon>Epsilonproteobacteria</taxon>
        <taxon>Campylobacterales</taxon>
        <taxon>Arcobacteraceae</taxon>
        <taxon>Arcobacter</taxon>
    </lineage>
</organism>
<accession>A0AA96DS11</accession>
<reference evidence="3" key="1">
    <citation type="submission" date="2023-09" db="EMBL/GenBank/DDBJ databases">
        <title>Arcobacter tbilisiensis sp. nov. isolated from chicken meat in Tbilisi, Georgia.</title>
        <authorList>
            <person name="Matthias R."/>
            <person name="Zautner A.E."/>
        </authorList>
    </citation>
    <scope>NUCLEOTIDE SEQUENCE</scope>
    <source>
        <strain evidence="3">LEO 52</strain>
    </source>
</reference>
<evidence type="ECO:0000259" key="2">
    <source>
        <dbReference type="Pfam" id="PF13539"/>
    </source>
</evidence>
<protein>
    <submittedName>
        <fullName evidence="3">M15 family metallopeptidase</fullName>
    </submittedName>
</protein>
<sequence length="258" mass="31047">MRNKVLFLLLLSLNLFANENLAKRLILAYPLFLEKYEDNFIYFKDGSKLQFSTNNKNLSYEEIIQNSYEEIIQNSSLENQMSMKYIKIDENKSYIPAKNEDAGRFRNEEFFKKIYGKNRQEIEKNLVKIKWLEKSQNKTLWVTKINGIDKKLIEISKELDNLPKEFKKYIVNPDGVYNFRKISGTNRLSTHSFAIAIDLNKEYSNYWLWDKKGKNIEYKNKIPLEIVKIFEKHGFIWGGRWYHYDTMHFEYRPELLLD</sequence>
<dbReference type="Gene3D" id="3.30.1380.10">
    <property type="match status" value="1"/>
</dbReference>
<proteinExistence type="predicted"/>
<evidence type="ECO:0000313" key="3">
    <source>
        <dbReference type="EMBL" id="WNL30263.1"/>
    </source>
</evidence>
<name>A0AA96DS11_9BACT</name>